<dbReference type="InterPro" id="IPR050438">
    <property type="entry name" value="LMW_PTPase"/>
</dbReference>
<dbReference type="Pfam" id="PF01451">
    <property type="entry name" value="LMWPc"/>
    <property type="match status" value="1"/>
</dbReference>
<dbReference type="Proteomes" id="UP000290378">
    <property type="component" value="Unassembled WGS sequence"/>
</dbReference>
<dbReference type="EC" id="3.1.3.48" evidence="2"/>
<dbReference type="GO" id="GO:0004725">
    <property type="term" value="F:protein tyrosine phosphatase activity"/>
    <property type="evidence" value="ECO:0007669"/>
    <property type="project" value="UniProtKB-EC"/>
</dbReference>
<evidence type="ECO:0000313" key="6">
    <source>
        <dbReference type="Proteomes" id="UP000290378"/>
    </source>
</evidence>
<dbReference type="Gene3D" id="3.40.50.2300">
    <property type="match status" value="1"/>
</dbReference>
<organism evidence="5 6">
    <name type="scientific">Arcobacter cloacae</name>
    <dbReference type="NCBI Taxonomy" id="1054034"/>
    <lineage>
        <taxon>Bacteria</taxon>
        <taxon>Pseudomonadati</taxon>
        <taxon>Campylobacterota</taxon>
        <taxon>Epsilonproteobacteria</taxon>
        <taxon>Campylobacterales</taxon>
        <taxon>Arcobacteraceae</taxon>
        <taxon>Arcobacter</taxon>
    </lineage>
</organism>
<gene>
    <name evidence="5" type="ORF">CP963_03670</name>
</gene>
<reference evidence="5 6" key="1">
    <citation type="submission" date="2017-09" db="EMBL/GenBank/DDBJ databases">
        <title>Genomics of the genus Arcobacter.</title>
        <authorList>
            <person name="Perez-Cataluna A."/>
            <person name="Figueras M.J."/>
            <person name="Salas-Masso N."/>
        </authorList>
    </citation>
    <scope>NUCLEOTIDE SEQUENCE [LARGE SCALE GENOMIC DNA]</scope>
    <source>
        <strain evidence="5 6">CECT 7834</strain>
    </source>
</reference>
<protein>
    <recommendedName>
        <fullName evidence="2">protein-tyrosine-phosphatase</fullName>
        <ecNumber evidence="2">3.1.3.48</ecNumber>
    </recommendedName>
</protein>
<evidence type="ECO:0000256" key="2">
    <source>
        <dbReference type="ARBA" id="ARBA00013064"/>
    </source>
</evidence>
<name>A0A6M8NG19_9BACT</name>
<dbReference type="InterPro" id="IPR036196">
    <property type="entry name" value="Ptyr_pPase_sf"/>
</dbReference>
<sequence length="153" mass="17022">MEVKSILFVCLGNICRSPIAQGVAQNYIKEKNLDLQIDSAGTGSWHIGEAPCENSIKVALSNGVDISKQKARQVKKEDFKKFDLIVGLDNSNIQNLKNLGCKNSLKLGDFGFDGKCVPDPYFFEGFEGFDKVYEMIDICVRNLIDESINNHIS</sequence>
<keyword evidence="4" id="KW-0904">Protein phosphatase</keyword>
<dbReference type="RefSeq" id="WP_129012926.1">
    <property type="nucleotide sequence ID" value="NZ_CBCSEI010000001.1"/>
</dbReference>
<evidence type="ECO:0000256" key="4">
    <source>
        <dbReference type="ARBA" id="ARBA00022912"/>
    </source>
</evidence>
<keyword evidence="6" id="KW-1185">Reference proteome</keyword>
<dbReference type="InterPro" id="IPR023485">
    <property type="entry name" value="Ptyr_pPase"/>
</dbReference>
<evidence type="ECO:0000313" key="5">
    <source>
        <dbReference type="EMBL" id="RXI42605.1"/>
    </source>
</evidence>
<dbReference type="SUPFAM" id="SSF52788">
    <property type="entry name" value="Phosphotyrosine protein phosphatases I"/>
    <property type="match status" value="1"/>
</dbReference>
<evidence type="ECO:0000256" key="3">
    <source>
        <dbReference type="ARBA" id="ARBA00022801"/>
    </source>
</evidence>
<accession>A0A6M8NG19</accession>
<proteinExistence type="inferred from homology"/>
<dbReference type="PANTHER" id="PTHR11717">
    <property type="entry name" value="LOW MOLECULAR WEIGHT PROTEIN TYROSINE PHOSPHATASE"/>
    <property type="match status" value="1"/>
</dbReference>
<comment type="similarity">
    <text evidence="1">Belongs to the low molecular weight phosphotyrosine protein phosphatase family.</text>
</comment>
<dbReference type="SMART" id="SM00226">
    <property type="entry name" value="LMWPc"/>
    <property type="match status" value="1"/>
</dbReference>
<dbReference type="EMBL" id="NXII01000003">
    <property type="protein sequence ID" value="RXI42605.1"/>
    <property type="molecule type" value="Genomic_DNA"/>
</dbReference>
<dbReference type="PRINTS" id="PR00719">
    <property type="entry name" value="LMWPTPASE"/>
</dbReference>
<dbReference type="AlphaFoldDB" id="A0A6M8NG19"/>
<dbReference type="CDD" id="cd16343">
    <property type="entry name" value="LMWPTP"/>
    <property type="match status" value="1"/>
</dbReference>
<dbReference type="InterPro" id="IPR017867">
    <property type="entry name" value="Tyr_phospatase_low_mol_wt"/>
</dbReference>
<keyword evidence="3" id="KW-0378">Hydrolase</keyword>
<evidence type="ECO:0000256" key="1">
    <source>
        <dbReference type="ARBA" id="ARBA00011063"/>
    </source>
</evidence>
<dbReference type="PANTHER" id="PTHR11717:SF7">
    <property type="entry name" value="LOW MOLECULAR WEIGHT PHOSPHOTYROSINE PROTEIN PHOSPHATASE"/>
    <property type="match status" value="1"/>
</dbReference>
<comment type="caution">
    <text evidence="5">The sequence shown here is derived from an EMBL/GenBank/DDBJ whole genome shotgun (WGS) entry which is preliminary data.</text>
</comment>